<dbReference type="EMBL" id="JAANQT010002671">
    <property type="protein sequence ID" value="KAG1302038.1"/>
    <property type="molecule type" value="Genomic_DNA"/>
</dbReference>
<dbReference type="AlphaFoldDB" id="A0A9P6WZM5"/>
<gene>
    <name evidence="1" type="ORF">G6F64_011279</name>
</gene>
<proteinExistence type="predicted"/>
<comment type="caution">
    <text evidence="1">The sequence shown here is derived from an EMBL/GenBank/DDBJ whole genome shotgun (WGS) entry which is preliminary data.</text>
</comment>
<sequence length="98" mass="11501">MPPPLKVLVYADDVYVLLHSTDYYCRLRHHLDRYGSVSNAKVNIHKTEAFSLDGRSYPEWIAFLAVQGISKWHDHSSPSPLRYLGFPLIQTFHQRRYL</sequence>
<keyword evidence="2" id="KW-1185">Reference proteome</keyword>
<accession>A0A9P6WZM5</accession>
<organism evidence="1 2">
    <name type="scientific">Rhizopus oryzae</name>
    <name type="common">Mucormycosis agent</name>
    <name type="synonym">Rhizopus arrhizus var. delemar</name>
    <dbReference type="NCBI Taxonomy" id="64495"/>
    <lineage>
        <taxon>Eukaryota</taxon>
        <taxon>Fungi</taxon>
        <taxon>Fungi incertae sedis</taxon>
        <taxon>Mucoromycota</taxon>
        <taxon>Mucoromycotina</taxon>
        <taxon>Mucoromycetes</taxon>
        <taxon>Mucorales</taxon>
        <taxon>Mucorineae</taxon>
        <taxon>Rhizopodaceae</taxon>
        <taxon>Rhizopus</taxon>
    </lineage>
</organism>
<dbReference type="Proteomes" id="UP000716291">
    <property type="component" value="Unassembled WGS sequence"/>
</dbReference>
<protein>
    <recommendedName>
        <fullName evidence="3">Reverse transcriptase domain-containing protein</fullName>
    </recommendedName>
</protein>
<dbReference type="OrthoDB" id="2288387at2759"/>
<evidence type="ECO:0008006" key="3">
    <source>
        <dbReference type="Google" id="ProtNLM"/>
    </source>
</evidence>
<evidence type="ECO:0000313" key="2">
    <source>
        <dbReference type="Proteomes" id="UP000716291"/>
    </source>
</evidence>
<reference evidence="1" key="1">
    <citation type="journal article" date="2020" name="Microb. Genom.">
        <title>Genetic diversity of clinical and environmental Mucorales isolates obtained from an investigation of mucormycosis cases among solid organ transplant recipients.</title>
        <authorList>
            <person name="Nguyen M.H."/>
            <person name="Kaul D."/>
            <person name="Muto C."/>
            <person name="Cheng S.J."/>
            <person name="Richter R.A."/>
            <person name="Bruno V.M."/>
            <person name="Liu G."/>
            <person name="Beyhan S."/>
            <person name="Sundermann A.J."/>
            <person name="Mounaud S."/>
            <person name="Pasculle A.W."/>
            <person name="Nierman W.C."/>
            <person name="Driscoll E."/>
            <person name="Cumbie R."/>
            <person name="Clancy C.J."/>
            <person name="Dupont C.L."/>
        </authorList>
    </citation>
    <scope>NUCLEOTIDE SEQUENCE</scope>
    <source>
        <strain evidence="1">GL11</strain>
    </source>
</reference>
<name>A0A9P6WZM5_RHIOR</name>
<evidence type="ECO:0000313" key="1">
    <source>
        <dbReference type="EMBL" id="KAG1302038.1"/>
    </source>
</evidence>